<dbReference type="Proteomes" id="UP000887574">
    <property type="component" value="Unplaced"/>
</dbReference>
<organism evidence="1 2">
    <name type="scientific">Ditylenchus dipsaci</name>
    <dbReference type="NCBI Taxonomy" id="166011"/>
    <lineage>
        <taxon>Eukaryota</taxon>
        <taxon>Metazoa</taxon>
        <taxon>Ecdysozoa</taxon>
        <taxon>Nematoda</taxon>
        <taxon>Chromadorea</taxon>
        <taxon>Rhabditida</taxon>
        <taxon>Tylenchina</taxon>
        <taxon>Tylenchomorpha</taxon>
        <taxon>Sphaerularioidea</taxon>
        <taxon>Anguinidae</taxon>
        <taxon>Anguininae</taxon>
        <taxon>Ditylenchus</taxon>
    </lineage>
</organism>
<name>A0A915CWA0_9BILA</name>
<accession>A0A915CWA0</accession>
<keyword evidence="1" id="KW-1185">Reference proteome</keyword>
<evidence type="ECO:0000313" key="1">
    <source>
        <dbReference type="Proteomes" id="UP000887574"/>
    </source>
</evidence>
<dbReference type="AlphaFoldDB" id="A0A915CWA0"/>
<sequence length="152" mass="16667">MTIIYPSQVNNTAQETSGTSSPFAAQLLPWNVYIWPGLGLGFGRPAHVRTGSNVSVLPEPRREFEKILKSVFESLCIESVCQSSLTAMKRRSWAQAEGGTPMVAVSETLRVMVVEERRGRTHIFSDIIAAEADYHASALCTIRSGFAHSTLP</sequence>
<reference evidence="2" key="1">
    <citation type="submission" date="2022-11" db="UniProtKB">
        <authorList>
            <consortium name="WormBaseParasite"/>
        </authorList>
    </citation>
    <scope>IDENTIFICATION</scope>
</reference>
<protein>
    <submittedName>
        <fullName evidence="2">Uncharacterized protein</fullName>
    </submittedName>
</protein>
<evidence type="ECO:0000313" key="2">
    <source>
        <dbReference type="WBParaSite" id="jg12841"/>
    </source>
</evidence>
<dbReference type="WBParaSite" id="jg12841">
    <property type="protein sequence ID" value="jg12841"/>
    <property type="gene ID" value="jg12841"/>
</dbReference>
<proteinExistence type="predicted"/>